<comment type="catalytic activity">
    <reaction evidence="10">
        <text>ATP + H2O + xenobioticSide 1 = ADP + phosphate + xenobioticSide 2.</text>
        <dbReference type="EC" id="7.6.2.2"/>
    </reaction>
</comment>
<evidence type="ECO:0000256" key="11">
    <source>
        <dbReference type="SAM" id="Phobius"/>
    </source>
</evidence>
<evidence type="ECO:0000259" key="12">
    <source>
        <dbReference type="PROSITE" id="PS50893"/>
    </source>
</evidence>
<feature type="domain" description="ABC transporter" evidence="12">
    <location>
        <begin position="362"/>
        <end position="569"/>
    </location>
</feature>
<comment type="caution">
    <text evidence="14">The sequence shown here is derived from an EMBL/GenBank/DDBJ whole genome shotgun (WGS) entry which is preliminary data.</text>
</comment>
<evidence type="ECO:0000256" key="1">
    <source>
        <dbReference type="ARBA" id="ARBA00004651"/>
    </source>
</evidence>
<feature type="transmembrane region" description="Helical" evidence="11">
    <location>
        <begin position="303"/>
        <end position="325"/>
    </location>
</feature>
<evidence type="ECO:0000256" key="3">
    <source>
        <dbReference type="ARBA" id="ARBA00012191"/>
    </source>
</evidence>
<feature type="transmembrane region" description="Helical" evidence="11">
    <location>
        <begin position="77"/>
        <end position="96"/>
    </location>
</feature>
<accession>A0ABW1VT15</accession>
<feature type="transmembrane region" description="Helical" evidence="11">
    <location>
        <begin position="261"/>
        <end position="291"/>
    </location>
</feature>
<dbReference type="EMBL" id="JBHSUB010000003">
    <property type="protein sequence ID" value="MFC6376874.1"/>
    <property type="molecule type" value="Genomic_DNA"/>
</dbReference>
<dbReference type="RefSeq" id="WP_385945969.1">
    <property type="nucleotide sequence ID" value="NZ_JBHSUB010000003.1"/>
</dbReference>
<comment type="similarity">
    <text evidence="2">Belongs to the ABC transporter superfamily. Drug exporter-2 (TC 3.A.1.117) family.</text>
</comment>
<evidence type="ECO:0000256" key="6">
    <source>
        <dbReference type="ARBA" id="ARBA00022741"/>
    </source>
</evidence>
<dbReference type="PROSITE" id="PS50893">
    <property type="entry name" value="ABC_TRANSPORTER_2"/>
    <property type="match status" value="1"/>
</dbReference>
<evidence type="ECO:0000256" key="2">
    <source>
        <dbReference type="ARBA" id="ARBA00006526"/>
    </source>
</evidence>
<evidence type="ECO:0000256" key="5">
    <source>
        <dbReference type="ARBA" id="ARBA00022692"/>
    </source>
</evidence>
<protein>
    <recommendedName>
        <fullName evidence="3">ABC-type xenobiotic transporter</fullName>
        <ecNumber evidence="3">7.6.2.2</ecNumber>
    </recommendedName>
</protein>
<proteinExistence type="inferred from homology"/>
<dbReference type="Gene3D" id="1.20.1560.10">
    <property type="entry name" value="ABC transporter type 1, transmembrane domain"/>
    <property type="match status" value="1"/>
</dbReference>
<evidence type="ECO:0000313" key="14">
    <source>
        <dbReference type="EMBL" id="MFC6376874.1"/>
    </source>
</evidence>
<dbReference type="PANTHER" id="PTHR11384">
    <property type="entry name" value="ATP-BINDING CASSETTE, SUB-FAMILY D MEMBER"/>
    <property type="match status" value="1"/>
</dbReference>
<feature type="transmembrane region" description="Helical" evidence="11">
    <location>
        <begin position="158"/>
        <end position="176"/>
    </location>
</feature>
<keyword evidence="6" id="KW-0547">Nucleotide-binding</keyword>
<evidence type="ECO:0000256" key="8">
    <source>
        <dbReference type="ARBA" id="ARBA00022989"/>
    </source>
</evidence>
<dbReference type="SMART" id="SM00382">
    <property type="entry name" value="AAA"/>
    <property type="match status" value="1"/>
</dbReference>
<dbReference type="Gene3D" id="3.40.50.300">
    <property type="entry name" value="P-loop containing nucleotide triphosphate hydrolases"/>
    <property type="match status" value="1"/>
</dbReference>
<keyword evidence="5 11" id="KW-0812">Transmembrane</keyword>
<keyword evidence="9 11" id="KW-0472">Membrane</keyword>
<dbReference type="SUPFAM" id="SSF90123">
    <property type="entry name" value="ABC transporter transmembrane region"/>
    <property type="match status" value="1"/>
</dbReference>
<reference evidence="15" key="1">
    <citation type="journal article" date="2019" name="Int. J. Syst. Evol. Microbiol.">
        <title>The Global Catalogue of Microorganisms (GCM) 10K type strain sequencing project: providing services to taxonomists for standard genome sequencing and annotation.</title>
        <authorList>
            <consortium name="The Broad Institute Genomics Platform"/>
            <consortium name="The Broad Institute Genome Sequencing Center for Infectious Disease"/>
            <person name="Wu L."/>
            <person name="Ma J."/>
        </authorList>
    </citation>
    <scope>NUCLEOTIDE SEQUENCE [LARGE SCALE GENOMIC DNA]</scope>
    <source>
        <strain evidence="15">CGMCC 1.18518</strain>
    </source>
</reference>
<dbReference type="EC" id="7.6.2.2" evidence="3"/>
<dbReference type="InterPro" id="IPR011527">
    <property type="entry name" value="ABC1_TM_dom"/>
</dbReference>
<gene>
    <name evidence="14" type="ORF">ACFP9W_01915</name>
</gene>
<keyword evidence="8 11" id="KW-1133">Transmembrane helix</keyword>
<evidence type="ECO:0000256" key="7">
    <source>
        <dbReference type="ARBA" id="ARBA00022840"/>
    </source>
</evidence>
<dbReference type="InterPro" id="IPR003593">
    <property type="entry name" value="AAA+_ATPase"/>
</dbReference>
<evidence type="ECO:0000259" key="13">
    <source>
        <dbReference type="PROSITE" id="PS50929"/>
    </source>
</evidence>
<keyword evidence="7 14" id="KW-0067">ATP-binding</keyword>
<evidence type="ECO:0000256" key="9">
    <source>
        <dbReference type="ARBA" id="ARBA00023136"/>
    </source>
</evidence>
<dbReference type="InterPro" id="IPR027417">
    <property type="entry name" value="P-loop_NTPase"/>
</dbReference>
<dbReference type="InterPro" id="IPR003439">
    <property type="entry name" value="ABC_transporter-like_ATP-bd"/>
</dbReference>
<dbReference type="PROSITE" id="PS50929">
    <property type="entry name" value="ABC_TM1F"/>
    <property type="match status" value="1"/>
</dbReference>
<dbReference type="GO" id="GO:0005524">
    <property type="term" value="F:ATP binding"/>
    <property type="evidence" value="ECO:0007669"/>
    <property type="project" value="UniProtKB-KW"/>
</dbReference>
<feature type="transmembrane region" description="Helical" evidence="11">
    <location>
        <begin position="183"/>
        <end position="201"/>
    </location>
</feature>
<organism evidence="14 15">
    <name type="scientific">Tatumella terrea</name>
    <dbReference type="NCBI Taxonomy" id="419007"/>
    <lineage>
        <taxon>Bacteria</taxon>
        <taxon>Pseudomonadati</taxon>
        <taxon>Pseudomonadota</taxon>
        <taxon>Gammaproteobacteria</taxon>
        <taxon>Enterobacterales</taxon>
        <taxon>Erwiniaceae</taxon>
        <taxon>Tatumella</taxon>
    </lineage>
</organism>
<dbReference type="SUPFAM" id="SSF52540">
    <property type="entry name" value="P-loop containing nucleoside triphosphate hydrolases"/>
    <property type="match status" value="1"/>
</dbReference>
<dbReference type="InterPro" id="IPR050835">
    <property type="entry name" value="ABC_transporter_sub-D"/>
</dbReference>
<feature type="transmembrane region" description="Helical" evidence="11">
    <location>
        <begin position="40"/>
        <end position="65"/>
    </location>
</feature>
<evidence type="ECO:0000256" key="4">
    <source>
        <dbReference type="ARBA" id="ARBA00022448"/>
    </source>
</evidence>
<dbReference type="Pfam" id="PF06472">
    <property type="entry name" value="ABC_membrane_2"/>
    <property type="match status" value="1"/>
</dbReference>
<dbReference type="CDD" id="cd03223">
    <property type="entry name" value="ABCD_peroxisomal_ALDP"/>
    <property type="match status" value="1"/>
</dbReference>
<evidence type="ECO:0000256" key="10">
    <source>
        <dbReference type="ARBA" id="ARBA00034018"/>
    </source>
</evidence>
<feature type="domain" description="ABC transmembrane type-1" evidence="13">
    <location>
        <begin position="43"/>
        <end position="326"/>
    </location>
</feature>
<keyword evidence="15" id="KW-1185">Reference proteome</keyword>
<keyword evidence="4" id="KW-0813">Transport</keyword>
<dbReference type="Pfam" id="PF00005">
    <property type="entry name" value="ABC_tran"/>
    <property type="match status" value="1"/>
</dbReference>
<dbReference type="InterPro" id="IPR036640">
    <property type="entry name" value="ABC1_TM_sf"/>
</dbReference>
<dbReference type="Proteomes" id="UP001596230">
    <property type="component" value="Unassembled WGS sequence"/>
</dbReference>
<sequence>MINVFSSGNKRKYRLNSLFFKGIVELTKGYWFGKNAFKPWGMLLLCILITVFTSTMGGYISRLMADQTNALVGKHSIYWRLLIWLSFITIFINILFRTTDFFSSWLVQDWRKNLTKEIVDDYLTNRSFYKIEMYQEIDNPDQRIQQDINTFCKAIVDLPTRVFGVIMTFSIQLGIINQVSPELSHAIIISLVSIFIVNVLINNPLIKINWNILKSSADYRTGLVQLRDDAEVISFYRGENTEKNRLFGLLQVVVRWTKISIFYNMFITVVGVMFNALYTVLPLFFIVPLYFSGKIQYGTIDQVSGSAFFAWIMTNQLIFLIPNVINMVPSVNRVCEIKNADRMIAGKESNSQGAHRHFSDNVTLNEVNVYLPDATTRLIRNISITITENTLITGPTGVGKSTLLRMLAGIWPYATGEVNLPADHDIMFLPQKTYMTTAGLRAQFIYPQQDNDNFDEQITHILHQLGKEDIIHKHGGFDAQSDWKKELSLGEQQIVSFVRVLLRKPAYVFLDEATSALDSETEARVYHLLAEHRILVISVAHREELARYHRMNLVLSADGHWQYHPISHA</sequence>
<dbReference type="PANTHER" id="PTHR11384:SF59">
    <property type="entry name" value="LYSOSOMAL COBALAMIN TRANSPORTER ABCD4"/>
    <property type="match status" value="1"/>
</dbReference>
<name>A0ABW1VT15_9GAMM</name>
<evidence type="ECO:0000313" key="15">
    <source>
        <dbReference type="Proteomes" id="UP001596230"/>
    </source>
</evidence>
<comment type="subcellular location">
    <subcellularLocation>
        <location evidence="1">Cell membrane</location>
        <topology evidence="1">Multi-pass membrane protein</topology>
    </subcellularLocation>
</comment>